<organism evidence="1 2">
    <name type="scientific">Komagataeibacter intermedius NRIC 0521</name>
    <dbReference type="NCBI Taxonomy" id="1307934"/>
    <lineage>
        <taxon>Bacteria</taxon>
        <taxon>Pseudomonadati</taxon>
        <taxon>Pseudomonadota</taxon>
        <taxon>Alphaproteobacteria</taxon>
        <taxon>Acetobacterales</taxon>
        <taxon>Acetobacteraceae</taxon>
        <taxon>Komagataeibacter</taxon>
    </lineage>
</organism>
<name>A0ABQ0PIG1_9PROT</name>
<protein>
    <recommendedName>
        <fullName evidence="3">DUF4405 domain-containing protein</fullName>
    </recommendedName>
</protein>
<keyword evidence="2" id="KW-1185">Reference proteome</keyword>
<dbReference type="Proteomes" id="UP001061452">
    <property type="component" value="Unassembled WGS sequence"/>
</dbReference>
<reference evidence="1" key="1">
    <citation type="submission" date="2013-04" db="EMBL/GenBank/DDBJ databases">
        <title>The genome sequencing project of 58 acetic acid bacteria.</title>
        <authorList>
            <person name="Okamoto-Kainuma A."/>
            <person name="Ishikawa M."/>
            <person name="Umino S."/>
            <person name="Koizumi Y."/>
            <person name="Shiwa Y."/>
            <person name="Yoshikawa H."/>
            <person name="Matsutani M."/>
            <person name="Matsushita K."/>
        </authorList>
    </citation>
    <scope>NUCLEOTIDE SEQUENCE</scope>
    <source>
        <strain evidence="1">NRIC 0521</strain>
    </source>
</reference>
<proteinExistence type="predicted"/>
<evidence type="ECO:0008006" key="3">
    <source>
        <dbReference type="Google" id="ProtNLM"/>
    </source>
</evidence>
<evidence type="ECO:0000313" key="1">
    <source>
        <dbReference type="EMBL" id="GBQ70611.1"/>
    </source>
</evidence>
<gene>
    <name evidence="1" type="ORF">AA0521_1724</name>
</gene>
<dbReference type="EMBL" id="BAQJ01000082">
    <property type="protein sequence ID" value="GBQ70611.1"/>
    <property type="molecule type" value="Genomic_DNA"/>
</dbReference>
<comment type="caution">
    <text evidence="1">The sequence shown here is derived from an EMBL/GenBank/DDBJ whole genome shotgun (WGS) entry which is preliminary data.</text>
</comment>
<accession>A0ABQ0PIG1</accession>
<sequence>MTPGGRHTSPFGGLFGWQAFETRHGAWPDGLCFLCLLIALHMGRDRIILHQRWCALIAGPN</sequence>
<evidence type="ECO:0000313" key="2">
    <source>
        <dbReference type="Proteomes" id="UP001061452"/>
    </source>
</evidence>